<evidence type="ECO:0000256" key="1">
    <source>
        <dbReference type="SAM" id="Phobius"/>
    </source>
</evidence>
<dbReference type="EMBL" id="FNNZ01000009">
    <property type="protein sequence ID" value="SDW83397.1"/>
    <property type="molecule type" value="Genomic_DNA"/>
</dbReference>
<keyword evidence="1" id="KW-0472">Membrane</keyword>
<proteinExistence type="predicted"/>
<dbReference type="Pfam" id="PF02469">
    <property type="entry name" value="Fasciclin"/>
    <property type="match status" value="1"/>
</dbReference>
<dbReference type="AlphaFoldDB" id="A0A1H2WS73"/>
<dbReference type="SUPFAM" id="SSF82153">
    <property type="entry name" value="FAS1 domain"/>
    <property type="match status" value="1"/>
</dbReference>
<sequence>MSTEKAPETNPWTIAVVLAVALGPLTALALGSKYADEETRERARAGLVNATPSDSLNAYDTTRAPGYASEKTLGDITGGSAIFSQLQAAIKAAGSEAMLEGDGPYTIFAPSNEAFARVPKEQLEALLADPVALQSLISAHVAPGRLSATQMMQGLTATNLAGERVPVGIQGNLKVGDATVSQSIVAKNGIVHVIDRVML</sequence>
<dbReference type="GO" id="GO:0005615">
    <property type="term" value="C:extracellular space"/>
    <property type="evidence" value="ECO:0007669"/>
    <property type="project" value="TreeGrafter"/>
</dbReference>
<dbReference type="FunFam" id="2.30.180.10:FF:000014">
    <property type="entry name" value="Stabilin 1"/>
    <property type="match status" value="1"/>
</dbReference>
<dbReference type="RefSeq" id="WP_093031650.1">
    <property type="nucleotide sequence ID" value="NZ_FNNZ01000009.1"/>
</dbReference>
<dbReference type="SMART" id="SM00554">
    <property type="entry name" value="FAS1"/>
    <property type="match status" value="1"/>
</dbReference>
<feature type="transmembrane region" description="Helical" evidence="1">
    <location>
        <begin position="12"/>
        <end position="32"/>
    </location>
</feature>
<evidence type="ECO:0000259" key="2">
    <source>
        <dbReference type="PROSITE" id="PS50213"/>
    </source>
</evidence>
<dbReference type="Gene3D" id="2.30.180.10">
    <property type="entry name" value="FAS1 domain"/>
    <property type="match status" value="1"/>
</dbReference>
<keyword evidence="1" id="KW-1133">Transmembrane helix</keyword>
<evidence type="ECO:0000313" key="4">
    <source>
        <dbReference type="Proteomes" id="UP000198816"/>
    </source>
</evidence>
<dbReference type="PROSITE" id="PS50213">
    <property type="entry name" value="FAS1"/>
    <property type="match status" value="1"/>
</dbReference>
<dbReference type="InterPro" id="IPR050904">
    <property type="entry name" value="Adhesion/Biosynth-related"/>
</dbReference>
<name>A0A1H2WS73_THIRO</name>
<dbReference type="InterPro" id="IPR036378">
    <property type="entry name" value="FAS1_dom_sf"/>
</dbReference>
<dbReference type="PANTHER" id="PTHR10900:SF77">
    <property type="entry name" value="FI19380P1"/>
    <property type="match status" value="1"/>
</dbReference>
<dbReference type="Proteomes" id="UP000198816">
    <property type="component" value="Unassembled WGS sequence"/>
</dbReference>
<keyword evidence="1" id="KW-0812">Transmembrane</keyword>
<dbReference type="OrthoDB" id="9800666at2"/>
<dbReference type="PANTHER" id="PTHR10900">
    <property type="entry name" value="PERIOSTIN-RELATED"/>
    <property type="match status" value="1"/>
</dbReference>
<dbReference type="InterPro" id="IPR000782">
    <property type="entry name" value="FAS1_domain"/>
</dbReference>
<reference evidence="4" key="1">
    <citation type="submission" date="2016-10" db="EMBL/GenBank/DDBJ databases">
        <authorList>
            <person name="Varghese N."/>
            <person name="Submissions S."/>
        </authorList>
    </citation>
    <scope>NUCLEOTIDE SEQUENCE [LARGE SCALE GENOMIC DNA]</scope>
    <source>
        <strain evidence="4">DSM 217</strain>
    </source>
</reference>
<feature type="domain" description="FAS1" evidence="2">
    <location>
        <begin position="70"/>
        <end position="198"/>
    </location>
</feature>
<organism evidence="3 4">
    <name type="scientific">Thiocapsa roseopersicina</name>
    <dbReference type="NCBI Taxonomy" id="1058"/>
    <lineage>
        <taxon>Bacteria</taxon>
        <taxon>Pseudomonadati</taxon>
        <taxon>Pseudomonadota</taxon>
        <taxon>Gammaproteobacteria</taxon>
        <taxon>Chromatiales</taxon>
        <taxon>Chromatiaceae</taxon>
        <taxon>Thiocapsa</taxon>
    </lineage>
</organism>
<evidence type="ECO:0000313" key="3">
    <source>
        <dbReference type="EMBL" id="SDW83397.1"/>
    </source>
</evidence>
<keyword evidence="4" id="KW-1185">Reference proteome</keyword>
<protein>
    <submittedName>
        <fullName evidence="3">Uncaracterized surface protein containing fasciclin (FAS1) repeats</fullName>
    </submittedName>
</protein>
<gene>
    <name evidence="3" type="ORF">SAMN05421783_10997</name>
</gene>
<dbReference type="STRING" id="1058.SAMN05421783_10997"/>
<accession>A0A1H2WS73</accession>